<organism evidence="9 10">
    <name type="scientific">Aulographum hederae CBS 113979</name>
    <dbReference type="NCBI Taxonomy" id="1176131"/>
    <lineage>
        <taxon>Eukaryota</taxon>
        <taxon>Fungi</taxon>
        <taxon>Dikarya</taxon>
        <taxon>Ascomycota</taxon>
        <taxon>Pezizomycotina</taxon>
        <taxon>Dothideomycetes</taxon>
        <taxon>Pleosporomycetidae</taxon>
        <taxon>Aulographales</taxon>
        <taxon>Aulographaceae</taxon>
    </lineage>
</organism>
<feature type="transmembrane region" description="Helical" evidence="7">
    <location>
        <begin position="86"/>
        <end position="108"/>
    </location>
</feature>
<feature type="domain" description="Rhodopsin" evidence="8">
    <location>
        <begin position="26"/>
        <end position="268"/>
    </location>
</feature>
<reference evidence="9" key="1">
    <citation type="journal article" date="2020" name="Stud. Mycol.">
        <title>101 Dothideomycetes genomes: a test case for predicting lifestyles and emergence of pathogens.</title>
        <authorList>
            <person name="Haridas S."/>
            <person name="Albert R."/>
            <person name="Binder M."/>
            <person name="Bloem J."/>
            <person name="Labutti K."/>
            <person name="Salamov A."/>
            <person name="Andreopoulos B."/>
            <person name="Baker S."/>
            <person name="Barry K."/>
            <person name="Bills G."/>
            <person name="Bluhm B."/>
            <person name="Cannon C."/>
            <person name="Castanera R."/>
            <person name="Culley D."/>
            <person name="Daum C."/>
            <person name="Ezra D."/>
            <person name="Gonzalez J."/>
            <person name="Henrissat B."/>
            <person name="Kuo A."/>
            <person name="Liang C."/>
            <person name="Lipzen A."/>
            <person name="Lutzoni F."/>
            <person name="Magnuson J."/>
            <person name="Mondo S."/>
            <person name="Nolan M."/>
            <person name="Ohm R."/>
            <person name="Pangilinan J."/>
            <person name="Park H.-J."/>
            <person name="Ramirez L."/>
            <person name="Alfaro M."/>
            <person name="Sun H."/>
            <person name="Tritt A."/>
            <person name="Yoshinaga Y."/>
            <person name="Zwiers L.-H."/>
            <person name="Turgeon B."/>
            <person name="Goodwin S."/>
            <person name="Spatafora J."/>
            <person name="Crous P."/>
            <person name="Grigoriev I."/>
        </authorList>
    </citation>
    <scope>NUCLEOTIDE SEQUENCE</scope>
    <source>
        <strain evidence="9">CBS 113979</strain>
    </source>
</reference>
<feature type="region of interest" description="Disordered" evidence="6">
    <location>
        <begin position="385"/>
        <end position="409"/>
    </location>
</feature>
<proteinExistence type="inferred from homology"/>
<feature type="transmembrane region" description="Helical" evidence="7">
    <location>
        <begin position="171"/>
        <end position="192"/>
    </location>
</feature>
<evidence type="ECO:0000313" key="10">
    <source>
        <dbReference type="Proteomes" id="UP000800041"/>
    </source>
</evidence>
<keyword evidence="3 7" id="KW-1133">Transmembrane helix</keyword>
<keyword evidence="2 7" id="KW-0812">Transmembrane</keyword>
<evidence type="ECO:0000259" key="8">
    <source>
        <dbReference type="Pfam" id="PF20684"/>
    </source>
</evidence>
<feature type="transmembrane region" description="Helical" evidence="7">
    <location>
        <begin position="6"/>
        <end position="22"/>
    </location>
</feature>
<dbReference type="Proteomes" id="UP000800041">
    <property type="component" value="Unassembled WGS sequence"/>
</dbReference>
<feature type="region of interest" description="Disordered" evidence="6">
    <location>
        <begin position="288"/>
        <end position="312"/>
    </location>
</feature>
<accession>A0A6G1GJS6</accession>
<keyword evidence="4 7" id="KW-0472">Membrane</keyword>
<protein>
    <recommendedName>
        <fullName evidence="8">Rhodopsin domain-containing protein</fullName>
    </recommendedName>
</protein>
<evidence type="ECO:0000313" key="9">
    <source>
        <dbReference type="EMBL" id="KAF1981080.1"/>
    </source>
</evidence>
<dbReference type="EMBL" id="ML977208">
    <property type="protein sequence ID" value="KAF1981080.1"/>
    <property type="molecule type" value="Genomic_DNA"/>
</dbReference>
<evidence type="ECO:0000256" key="2">
    <source>
        <dbReference type="ARBA" id="ARBA00022692"/>
    </source>
</evidence>
<feature type="transmembrane region" description="Helical" evidence="7">
    <location>
        <begin position="43"/>
        <end position="63"/>
    </location>
</feature>
<dbReference type="AlphaFoldDB" id="A0A6G1GJS6"/>
<feature type="transmembrane region" description="Helical" evidence="7">
    <location>
        <begin position="244"/>
        <end position="263"/>
    </location>
</feature>
<evidence type="ECO:0000256" key="6">
    <source>
        <dbReference type="SAM" id="MobiDB-lite"/>
    </source>
</evidence>
<keyword evidence="10" id="KW-1185">Reference proteome</keyword>
<feature type="compositionally biased region" description="Basic and acidic residues" evidence="6">
    <location>
        <begin position="390"/>
        <end position="403"/>
    </location>
</feature>
<feature type="region of interest" description="Disordered" evidence="6">
    <location>
        <begin position="435"/>
        <end position="458"/>
    </location>
</feature>
<dbReference type="OrthoDB" id="5022096at2759"/>
<dbReference type="GO" id="GO:0016020">
    <property type="term" value="C:membrane"/>
    <property type="evidence" value="ECO:0007669"/>
    <property type="project" value="UniProtKB-SubCell"/>
</dbReference>
<gene>
    <name evidence="9" type="ORF">K402DRAFT_441459</name>
</gene>
<evidence type="ECO:0000256" key="4">
    <source>
        <dbReference type="ARBA" id="ARBA00023136"/>
    </source>
</evidence>
<evidence type="ECO:0000256" key="5">
    <source>
        <dbReference type="ARBA" id="ARBA00038359"/>
    </source>
</evidence>
<evidence type="ECO:0000256" key="3">
    <source>
        <dbReference type="ARBA" id="ARBA00022989"/>
    </source>
</evidence>
<evidence type="ECO:0000256" key="7">
    <source>
        <dbReference type="SAM" id="Phobius"/>
    </source>
</evidence>
<dbReference type="PANTHER" id="PTHR33048:SF96">
    <property type="entry name" value="INTEGRAL MEMBRANE PROTEIN"/>
    <property type="match status" value="1"/>
</dbReference>
<dbReference type="PANTHER" id="PTHR33048">
    <property type="entry name" value="PTH11-LIKE INTEGRAL MEMBRANE PROTEIN (AFU_ORTHOLOGUE AFUA_5G11245)"/>
    <property type="match status" value="1"/>
</dbReference>
<feature type="transmembrane region" description="Helical" evidence="7">
    <location>
        <begin position="204"/>
        <end position="224"/>
    </location>
</feature>
<evidence type="ECO:0000256" key="1">
    <source>
        <dbReference type="ARBA" id="ARBA00004141"/>
    </source>
</evidence>
<comment type="subcellular location">
    <subcellularLocation>
        <location evidence="1">Membrane</location>
        <topology evidence="1">Multi-pass membrane protein</topology>
    </subcellularLocation>
</comment>
<feature type="transmembrane region" description="Helical" evidence="7">
    <location>
        <begin position="120"/>
        <end position="141"/>
    </location>
</feature>
<name>A0A6G1GJS6_9PEZI</name>
<dbReference type="Pfam" id="PF20684">
    <property type="entry name" value="Fung_rhodopsin"/>
    <property type="match status" value="1"/>
</dbReference>
<comment type="similarity">
    <text evidence="5">Belongs to the SAT4 family.</text>
</comment>
<dbReference type="InterPro" id="IPR049326">
    <property type="entry name" value="Rhodopsin_dom_fungi"/>
</dbReference>
<dbReference type="InterPro" id="IPR052337">
    <property type="entry name" value="SAT4-like"/>
</dbReference>
<sequence>MEGDRGYQLNAVLIALLSLAYFTTALRCWTRIRIVKAFALDDWLTLITLALFTGFCVSFFWGISRGYGRHLYYLTLDQKADSAKSYYLAECFNTLCALFIRLAVGAYLLRVAVKRFHRWIIYFVLAINTCVCLAFFLIAVFQCNPIRHYWRRFYPGSHGKCLIPHMDGSPYMALSILATGTDIVLGIVPVLVVKDLNMSRKEKFQVAAILSLGVLICIAAIIRIPYSTVYVHDADFLWKEVDIAIWSGVEPGLGITAVSCATLRPLIRTLRTHLTSSHKKSTSNLFASFHKRSSPSRPSGGPATPKYNSQSDAKYGIDFDMSFDDTELRGLQAGTGTISTVEAAARRPGRLQKKIRKYYSASAGRSGVDSPPELALVEVPEEEGYGYDGYGERRGDHRDRDGGSEWPGEITRTTELSMDSEVNIARPPRMSVKYSFESEKEEVPEERWRERRRNSSIV</sequence>